<reference evidence="3" key="2">
    <citation type="submission" date="2013-10" db="EMBL/GenBank/DDBJ databases">
        <authorList>
            <person name="Aslett M."/>
        </authorList>
    </citation>
    <scope>NUCLEOTIDE SEQUENCE [LARGE SCALE GENOMIC DNA]</scope>
    <source>
        <strain evidence="3">Weybridge</strain>
    </source>
</reference>
<dbReference type="Pfam" id="PF26292">
    <property type="entry name" value="PUA_elF2D"/>
    <property type="match status" value="1"/>
</dbReference>
<feature type="region of interest" description="Disordered" evidence="1">
    <location>
        <begin position="232"/>
        <end position="325"/>
    </location>
</feature>
<dbReference type="GO" id="GO:0001731">
    <property type="term" value="P:formation of translation preinitiation complex"/>
    <property type="evidence" value="ECO:0007669"/>
    <property type="project" value="InterPro"/>
</dbReference>
<gene>
    <name evidence="3" type="ORF">EMWEY_00008390</name>
</gene>
<sequence>MFRRALPPGNQSPLGNKDRKRLRETLLNNFPLLTESDVDLLVPKEGVVQSRLNLPQVPKPAGGGPQQPGALTPLLSSTSTNKCTLYSVGDITFLAEVNGIFFPTVHALWRLPKMLPCMILLSPVSHFVLKGADLMLPGVCRPLTVAAAHEAGVRKINCGELWAIRVAGNALPFAVGRAVATVPSLELLGDKGRILELMHCLGDALWKHGKPTPLPPLFTFSQVFSGGDDAELLAACGMGPPESLPGARPTGQQQEQQQEEQQKPEVAQETDVVAESCSGTDPDGHESAGGAAAEPETEEAGGGQAGPLAASGDEGPPKMADQGLTVEEQDKYLALCLLETLHAISDDQLPLDVSALYRQVGTRE</sequence>
<dbReference type="InterPro" id="IPR048248">
    <property type="entry name" value="PUA_eIF2d-like"/>
</dbReference>
<keyword evidence="4" id="KW-1185">Reference proteome</keyword>
<protein>
    <recommendedName>
        <fullName evidence="2">Eukaryotic translation initiation factor 2D-like PUA RNA-binding domain-containing protein</fullName>
    </recommendedName>
</protein>
<dbReference type="CDD" id="cd21156">
    <property type="entry name" value="PUA_eIF2d-like"/>
    <property type="match status" value="1"/>
</dbReference>
<dbReference type="Gene3D" id="3.10.400.20">
    <property type="match status" value="1"/>
</dbReference>
<dbReference type="InterPro" id="IPR015947">
    <property type="entry name" value="PUA-like_sf"/>
</dbReference>
<proteinExistence type="predicted"/>
<dbReference type="RefSeq" id="XP_013334069.1">
    <property type="nucleotide sequence ID" value="XM_013478615.1"/>
</dbReference>
<evidence type="ECO:0000313" key="3">
    <source>
        <dbReference type="EMBL" id="CDJ57421.1"/>
    </source>
</evidence>
<dbReference type="SUPFAM" id="SSF88697">
    <property type="entry name" value="PUA domain-like"/>
    <property type="match status" value="1"/>
</dbReference>
<evidence type="ECO:0000256" key="1">
    <source>
        <dbReference type="SAM" id="MobiDB-lite"/>
    </source>
</evidence>
<name>U6M080_EIMMA</name>
<dbReference type="GeneID" id="25334825"/>
<dbReference type="PANTHER" id="PTHR12217">
    <property type="entry name" value="EUKARYOTIC TRANSLATION INITIATION FACTOR 2D"/>
    <property type="match status" value="1"/>
</dbReference>
<reference evidence="3" key="1">
    <citation type="submission" date="2013-10" db="EMBL/GenBank/DDBJ databases">
        <title>Genomic analysis of the causative agents of coccidiosis in chickens.</title>
        <authorList>
            <person name="Reid A.J."/>
            <person name="Blake D."/>
            <person name="Billington K."/>
            <person name="Browne H."/>
            <person name="Dunn M."/>
            <person name="Hung S."/>
            <person name="Kawahara F."/>
            <person name="Miranda-Saavedra D."/>
            <person name="Mourier T."/>
            <person name="Nagra H."/>
            <person name="Otto T.D."/>
            <person name="Rawlings N."/>
            <person name="Sanchez A."/>
            <person name="Sanders M."/>
            <person name="Subramaniam C."/>
            <person name="Tay Y."/>
            <person name="Dear P."/>
            <person name="Doerig C."/>
            <person name="Gruber A."/>
            <person name="Parkinson J."/>
            <person name="Shirley M."/>
            <person name="Wan K.L."/>
            <person name="Berriman M."/>
            <person name="Tomley F."/>
            <person name="Pain A."/>
        </authorList>
    </citation>
    <scope>NUCLEOTIDE SEQUENCE [LARGE SCALE GENOMIC DNA]</scope>
    <source>
        <strain evidence="3">Weybridge</strain>
    </source>
</reference>
<dbReference type="PANTHER" id="PTHR12217:SF4">
    <property type="entry name" value="EUKARYOTIC TRANSLATION INITIATION FACTOR 2D"/>
    <property type="match status" value="1"/>
</dbReference>
<organism evidence="3 4">
    <name type="scientific">Eimeria maxima</name>
    <name type="common">Coccidian parasite</name>
    <dbReference type="NCBI Taxonomy" id="5804"/>
    <lineage>
        <taxon>Eukaryota</taxon>
        <taxon>Sar</taxon>
        <taxon>Alveolata</taxon>
        <taxon>Apicomplexa</taxon>
        <taxon>Conoidasida</taxon>
        <taxon>Coccidia</taxon>
        <taxon>Eucoccidiorida</taxon>
        <taxon>Eimeriorina</taxon>
        <taxon>Eimeriidae</taxon>
        <taxon>Eimeria</taxon>
    </lineage>
</organism>
<dbReference type="VEuPathDB" id="ToxoDB:EMWEY_00008390"/>
<evidence type="ECO:0000259" key="2">
    <source>
        <dbReference type="Pfam" id="PF26292"/>
    </source>
</evidence>
<dbReference type="AlphaFoldDB" id="U6M080"/>
<accession>U6M080</accession>
<dbReference type="Proteomes" id="UP000030763">
    <property type="component" value="Unassembled WGS sequence"/>
</dbReference>
<dbReference type="InterPro" id="IPR039757">
    <property type="entry name" value="EIF2D"/>
</dbReference>
<feature type="region of interest" description="Disordered" evidence="1">
    <location>
        <begin position="54"/>
        <end position="73"/>
    </location>
</feature>
<dbReference type="OrthoDB" id="10249667at2759"/>
<feature type="domain" description="Eukaryotic translation initiation factor 2D-like PUA RNA-binding" evidence="2">
    <location>
        <begin position="115"/>
        <end position="203"/>
    </location>
</feature>
<evidence type="ECO:0000313" key="4">
    <source>
        <dbReference type="Proteomes" id="UP000030763"/>
    </source>
</evidence>
<dbReference type="EMBL" id="HG719275">
    <property type="protein sequence ID" value="CDJ57421.1"/>
    <property type="molecule type" value="Genomic_DNA"/>
</dbReference>
<dbReference type="GO" id="GO:0003743">
    <property type="term" value="F:translation initiation factor activity"/>
    <property type="evidence" value="ECO:0007669"/>
    <property type="project" value="InterPro"/>
</dbReference>